<dbReference type="PANTHER" id="PTHR22878">
    <property type="entry name" value="DYNEIN HEAVY CHAIN 6, AXONEMAL-LIKE-RELATED"/>
    <property type="match status" value="1"/>
</dbReference>
<name>A0A504YNA4_FASGI</name>
<protein>
    <submittedName>
        <fullName evidence="2">Dynein heavy chain 10 axonemal</fullName>
    </submittedName>
</protein>
<dbReference type="InterPro" id="IPR026983">
    <property type="entry name" value="DHC"/>
</dbReference>
<dbReference type="Gene3D" id="3.40.50.300">
    <property type="entry name" value="P-loop containing nucleotide triphosphate hydrolases"/>
    <property type="match status" value="1"/>
</dbReference>
<reference evidence="2 3" key="1">
    <citation type="submission" date="2019-04" db="EMBL/GenBank/DDBJ databases">
        <title>Annotation for the trematode Fasciola gigantica.</title>
        <authorList>
            <person name="Choi Y.-J."/>
        </authorList>
    </citation>
    <scope>NUCLEOTIDE SEQUENCE [LARGE SCALE GENOMIC DNA]</scope>
    <source>
        <strain evidence="2">Uganda_cow_1</strain>
    </source>
</reference>
<gene>
    <name evidence="2" type="ORF">FGIG_12674</name>
</gene>
<proteinExistence type="predicted"/>
<keyword evidence="3" id="KW-1185">Reference proteome</keyword>
<evidence type="ECO:0000313" key="3">
    <source>
        <dbReference type="Proteomes" id="UP000316759"/>
    </source>
</evidence>
<feature type="domain" description="Dynein heavy chain ATP-binding dynein motor region" evidence="1">
    <location>
        <begin position="11"/>
        <end position="69"/>
    </location>
</feature>
<dbReference type="EMBL" id="SUNJ01010940">
    <property type="protein sequence ID" value="TPP59260.1"/>
    <property type="molecule type" value="Genomic_DNA"/>
</dbReference>
<accession>A0A504YNA4</accession>
<dbReference type="OrthoDB" id="6264521at2759"/>
<dbReference type="GO" id="GO:0045505">
    <property type="term" value="F:dynein intermediate chain binding"/>
    <property type="evidence" value="ECO:0007669"/>
    <property type="project" value="InterPro"/>
</dbReference>
<comment type="caution">
    <text evidence="2">The sequence shown here is derived from an EMBL/GenBank/DDBJ whole genome shotgun (WGS) entry which is preliminary data.</text>
</comment>
<dbReference type="InterPro" id="IPR027417">
    <property type="entry name" value="P-loop_NTPase"/>
</dbReference>
<dbReference type="Pfam" id="PF12781">
    <property type="entry name" value="AAA_9"/>
    <property type="match status" value="1"/>
</dbReference>
<evidence type="ECO:0000259" key="1">
    <source>
        <dbReference type="Pfam" id="PF12781"/>
    </source>
</evidence>
<dbReference type="Proteomes" id="UP000316759">
    <property type="component" value="Unassembled WGS sequence"/>
</dbReference>
<dbReference type="GO" id="GO:0051959">
    <property type="term" value="F:dynein light intermediate chain binding"/>
    <property type="evidence" value="ECO:0007669"/>
    <property type="project" value="InterPro"/>
</dbReference>
<organism evidence="2 3">
    <name type="scientific">Fasciola gigantica</name>
    <name type="common">Giant liver fluke</name>
    <dbReference type="NCBI Taxonomy" id="46835"/>
    <lineage>
        <taxon>Eukaryota</taxon>
        <taxon>Metazoa</taxon>
        <taxon>Spiralia</taxon>
        <taxon>Lophotrochozoa</taxon>
        <taxon>Platyhelminthes</taxon>
        <taxon>Trematoda</taxon>
        <taxon>Digenea</taxon>
        <taxon>Plagiorchiida</taxon>
        <taxon>Echinostomata</taxon>
        <taxon>Echinostomatoidea</taxon>
        <taxon>Fasciolidae</taxon>
        <taxon>Fasciola</taxon>
    </lineage>
</organism>
<evidence type="ECO:0000313" key="2">
    <source>
        <dbReference type="EMBL" id="TPP59260.1"/>
    </source>
</evidence>
<dbReference type="AlphaFoldDB" id="A0A504YNA4"/>
<sequence>MLGSDVEVALWNSQGLPSDELSIQNAILTTKGPTCPVCIDPQGQASRWIKEMERNTKDESRSIRVSESRVAPHLYLVSPFRCIPLTQHARGQLSRHNRFYA</sequence>
<dbReference type="InterPro" id="IPR035706">
    <property type="entry name" value="AAA_9"/>
</dbReference>
<dbReference type="GO" id="GO:0030286">
    <property type="term" value="C:dynein complex"/>
    <property type="evidence" value="ECO:0007669"/>
    <property type="project" value="InterPro"/>
</dbReference>
<dbReference type="GO" id="GO:0007018">
    <property type="term" value="P:microtubule-based movement"/>
    <property type="evidence" value="ECO:0007669"/>
    <property type="project" value="InterPro"/>
</dbReference>
<dbReference type="STRING" id="46835.A0A504YNA4"/>